<evidence type="ECO:0000313" key="2">
    <source>
        <dbReference type="Proteomes" id="UP000067626"/>
    </source>
</evidence>
<dbReference type="RefSeq" id="WP_082363224.1">
    <property type="nucleotide sequence ID" value="NZ_CP012159.1"/>
</dbReference>
<dbReference type="AlphaFoldDB" id="A0A0K1EST2"/>
<dbReference type="OrthoDB" id="2560571at2"/>
<dbReference type="Gene3D" id="2.60.120.620">
    <property type="entry name" value="q2cbj1_9rhob like domain"/>
    <property type="match status" value="1"/>
</dbReference>
<sequence length="262" mass="29227">MRGDDWLVDEPARDVEGAIAHFAERGYARLGRALSDEGLAALRARCEDLMLGRVVWPGMFFQHESASGKYEDLPYGKGYEGPSLDYRKLEKLEKDPLFFAWIQNPLFERVARAVIDGDVVIYRATLFNKPAWGGSPLPWHQDGGSFWGLDREPVLQIWTALDDAPLTGGCLEVVEGSHAAGLATPLGGVIPAEHVRGKDAEARAVPVPARAGEVLLIHNHLWHRSRPSQTGLPRRAFTICYMSAATRCLRKRRAPREFTRVF</sequence>
<dbReference type="PANTHER" id="PTHR20883">
    <property type="entry name" value="PHYTANOYL-COA DIOXYGENASE DOMAIN CONTAINING 1"/>
    <property type="match status" value="1"/>
</dbReference>
<keyword evidence="1" id="KW-0560">Oxidoreductase</keyword>
<dbReference type="GO" id="GO:0005506">
    <property type="term" value="F:iron ion binding"/>
    <property type="evidence" value="ECO:0007669"/>
    <property type="project" value="UniProtKB-ARBA"/>
</dbReference>
<protein>
    <submittedName>
        <fullName evidence="1">Phytanoyl-CoA dioxygenase</fullName>
    </submittedName>
</protein>
<dbReference type="STRING" id="52.CMC5_079320"/>
<proteinExistence type="predicted"/>
<reference evidence="1 2" key="1">
    <citation type="submission" date="2015-07" db="EMBL/GenBank/DDBJ databases">
        <title>Genome analysis of myxobacterium Chondromyces crocatus Cm c5 reveals a high potential for natural compound synthesis and the genetic basis for the loss of fruiting body formation.</title>
        <authorList>
            <person name="Zaburannyi N."/>
            <person name="Bunk B."/>
            <person name="Maier J."/>
            <person name="Overmann J."/>
            <person name="Mueller R."/>
        </authorList>
    </citation>
    <scope>NUCLEOTIDE SEQUENCE [LARGE SCALE GENOMIC DNA]</scope>
    <source>
        <strain evidence="1 2">Cm c5</strain>
    </source>
</reference>
<dbReference type="KEGG" id="ccro:CMC5_079320"/>
<dbReference type="GO" id="GO:0016706">
    <property type="term" value="F:2-oxoglutarate-dependent dioxygenase activity"/>
    <property type="evidence" value="ECO:0007669"/>
    <property type="project" value="UniProtKB-ARBA"/>
</dbReference>
<organism evidence="1 2">
    <name type="scientific">Chondromyces crocatus</name>
    <dbReference type="NCBI Taxonomy" id="52"/>
    <lineage>
        <taxon>Bacteria</taxon>
        <taxon>Pseudomonadati</taxon>
        <taxon>Myxococcota</taxon>
        <taxon>Polyangia</taxon>
        <taxon>Polyangiales</taxon>
        <taxon>Polyangiaceae</taxon>
        <taxon>Chondromyces</taxon>
    </lineage>
</organism>
<dbReference type="EMBL" id="CP012159">
    <property type="protein sequence ID" value="AKT43697.1"/>
    <property type="molecule type" value="Genomic_DNA"/>
</dbReference>
<keyword evidence="1" id="KW-0223">Dioxygenase</keyword>
<evidence type="ECO:0000313" key="1">
    <source>
        <dbReference type="EMBL" id="AKT43697.1"/>
    </source>
</evidence>
<name>A0A0K1EST2_CHOCO</name>
<dbReference type="Pfam" id="PF05721">
    <property type="entry name" value="PhyH"/>
    <property type="match status" value="1"/>
</dbReference>
<gene>
    <name evidence="1" type="ORF">CMC5_079320</name>
</gene>
<accession>A0A0K1EST2</accession>
<keyword evidence="2" id="KW-1185">Reference proteome</keyword>
<dbReference type="PANTHER" id="PTHR20883:SF46">
    <property type="entry name" value="PHYTANOYL-COA HYDROXYLASE"/>
    <property type="match status" value="1"/>
</dbReference>
<dbReference type="SUPFAM" id="SSF51197">
    <property type="entry name" value="Clavaminate synthase-like"/>
    <property type="match status" value="1"/>
</dbReference>
<dbReference type="Proteomes" id="UP000067626">
    <property type="component" value="Chromosome"/>
</dbReference>
<dbReference type="InterPro" id="IPR008775">
    <property type="entry name" value="Phytyl_CoA_dOase-like"/>
</dbReference>